<keyword evidence="1" id="KW-0472">Membrane</keyword>
<dbReference type="EMBL" id="GBRH01162427">
    <property type="protein sequence ID" value="JAE35469.1"/>
    <property type="molecule type" value="Transcribed_RNA"/>
</dbReference>
<accession>A0A0A9HI26</accession>
<sequence length="52" mass="6112">MTMKAHFGLAKMQPSDGRKPHFGAFACAVDPLFGLRFLIRFYLRVYMWDNRC</sequence>
<proteinExistence type="predicted"/>
<dbReference type="AlphaFoldDB" id="A0A0A9HI26"/>
<reference evidence="2" key="2">
    <citation type="journal article" date="2015" name="Data Brief">
        <title>Shoot transcriptome of the giant reed, Arundo donax.</title>
        <authorList>
            <person name="Barrero R.A."/>
            <person name="Guerrero F.D."/>
            <person name="Moolhuijzen P."/>
            <person name="Goolsby J.A."/>
            <person name="Tidwell J."/>
            <person name="Bellgard S.E."/>
            <person name="Bellgard M.I."/>
        </authorList>
    </citation>
    <scope>NUCLEOTIDE SEQUENCE</scope>
    <source>
        <tissue evidence="2">Shoot tissue taken approximately 20 cm above the soil surface</tissue>
    </source>
</reference>
<evidence type="ECO:0000256" key="1">
    <source>
        <dbReference type="SAM" id="Phobius"/>
    </source>
</evidence>
<reference evidence="2" key="1">
    <citation type="submission" date="2014-09" db="EMBL/GenBank/DDBJ databases">
        <authorList>
            <person name="Magalhaes I.L.F."/>
            <person name="Oliveira U."/>
            <person name="Santos F.R."/>
            <person name="Vidigal T.H.D.A."/>
            <person name="Brescovit A.D."/>
            <person name="Santos A.J."/>
        </authorList>
    </citation>
    <scope>NUCLEOTIDE SEQUENCE</scope>
    <source>
        <tissue evidence="2">Shoot tissue taken approximately 20 cm above the soil surface</tissue>
    </source>
</reference>
<evidence type="ECO:0000313" key="2">
    <source>
        <dbReference type="EMBL" id="JAE35469.1"/>
    </source>
</evidence>
<keyword evidence="1" id="KW-1133">Transmembrane helix</keyword>
<organism evidence="2">
    <name type="scientific">Arundo donax</name>
    <name type="common">Giant reed</name>
    <name type="synonym">Donax arundinaceus</name>
    <dbReference type="NCBI Taxonomy" id="35708"/>
    <lineage>
        <taxon>Eukaryota</taxon>
        <taxon>Viridiplantae</taxon>
        <taxon>Streptophyta</taxon>
        <taxon>Embryophyta</taxon>
        <taxon>Tracheophyta</taxon>
        <taxon>Spermatophyta</taxon>
        <taxon>Magnoliopsida</taxon>
        <taxon>Liliopsida</taxon>
        <taxon>Poales</taxon>
        <taxon>Poaceae</taxon>
        <taxon>PACMAD clade</taxon>
        <taxon>Arundinoideae</taxon>
        <taxon>Arundineae</taxon>
        <taxon>Arundo</taxon>
    </lineage>
</organism>
<feature type="transmembrane region" description="Helical" evidence="1">
    <location>
        <begin position="21"/>
        <end position="43"/>
    </location>
</feature>
<protein>
    <submittedName>
        <fullName evidence="2">Uncharacterized protein</fullName>
    </submittedName>
</protein>
<keyword evidence="1" id="KW-0812">Transmembrane</keyword>
<name>A0A0A9HI26_ARUDO</name>